<evidence type="ECO:0000259" key="1">
    <source>
        <dbReference type="Pfam" id="PF18050"/>
    </source>
</evidence>
<sequence length="121" mass="14165">MIGNVSLQTCKQGYEFELIENNLSESFYHLLPVFIDLYVGQDTRYWGYLPRKLNIENLPKIVMPPRRGLYYVPSLQTVTIYYRDAISEPANDLYLLGRPKKNLETLAQQANDIVIRAEFKF</sequence>
<feature type="domain" description="Cyclophilin-like" evidence="1">
    <location>
        <begin position="11"/>
        <end position="116"/>
    </location>
</feature>
<name>A0A6N9I2U2_9LACO</name>
<comment type="caution">
    <text evidence="2">The sequence shown here is derived from an EMBL/GenBank/DDBJ whole genome shotgun (WGS) entry which is preliminary data.</text>
</comment>
<dbReference type="InterPro" id="IPR029000">
    <property type="entry name" value="Cyclophilin-like_dom_sf"/>
</dbReference>
<reference evidence="2 3" key="1">
    <citation type="journal article" date="2019" name="Appl. Environ. Microbiol.">
        <title>Genetic determinants of hydroxycinnamic acid metabolism in heterofermentative lactobacilli.</title>
        <authorList>
            <person name="Gaur G."/>
            <person name="Oh J.H."/>
            <person name="Filannino P."/>
            <person name="Gobbetti M."/>
            <person name="van Pijkeren J.P."/>
            <person name="Ganzle M.G."/>
        </authorList>
    </citation>
    <scope>NUCLEOTIDE SEQUENCE [LARGE SCALE GENOMIC DNA]</scope>
    <source>
        <strain evidence="2 3">C5</strain>
    </source>
</reference>
<proteinExistence type="predicted"/>
<dbReference type="OrthoDB" id="9957056at2"/>
<dbReference type="AlphaFoldDB" id="A0A6N9I2U2"/>
<evidence type="ECO:0000313" key="2">
    <source>
        <dbReference type="EMBL" id="MYV16673.1"/>
    </source>
</evidence>
<accession>A0A6N9I2U2</accession>
<dbReference type="SUPFAM" id="SSF50891">
    <property type="entry name" value="Cyclophilin-like"/>
    <property type="match status" value="1"/>
</dbReference>
<evidence type="ECO:0000313" key="3">
    <source>
        <dbReference type="Proteomes" id="UP000449209"/>
    </source>
</evidence>
<gene>
    <name evidence="2" type="ORF">GB993_03980</name>
</gene>
<dbReference type="Proteomes" id="UP000449209">
    <property type="component" value="Unassembled WGS sequence"/>
</dbReference>
<dbReference type="EMBL" id="WEZQ01000005">
    <property type="protein sequence ID" value="MYV16673.1"/>
    <property type="molecule type" value="Genomic_DNA"/>
</dbReference>
<dbReference type="InterPro" id="IPR041183">
    <property type="entry name" value="Cyclophilin-like"/>
</dbReference>
<organism evidence="2 3">
    <name type="scientific">Furfurilactobacillus milii</name>
    <dbReference type="NCBI Taxonomy" id="2888272"/>
    <lineage>
        <taxon>Bacteria</taxon>
        <taxon>Bacillati</taxon>
        <taxon>Bacillota</taxon>
        <taxon>Bacilli</taxon>
        <taxon>Lactobacillales</taxon>
        <taxon>Lactobacillaceae</taxon>
        <taxon>Furfurilactobacillus</taxon>
    </lineage>
</organism>
<dbReference type="Pfam" id="PF18050">
    <property type="entry name" value="Cyclophil_like2"/>
    <property type="match status" value="1"/>
</dbReference>
<protein>
    <recommendedName>
        <fullName evidence="1">Cyclophilin-like domain-containing protein</fullName>
    </recommendedName>
</protein>
<dbReference type="RefSeq" id="WP_161003183.1">
    <property type="nucleotide sequence ID" value="NZ_WEZQ01000005.1"/>
</dbReference>